<dbReference type="AlphaFoldDB" id="S4P362"/>
<reference evidence="1" key="2">
    <citation type="submission" date="2013-05" db="EMBL/GenBank/DDBJ databases">
        <authorList>
            <person name="Carter J.-M."/>
            <person name="Baker S.C."/>
            <person name="Pink R."/>
            <person name="Carter D.R.F."/>
            <person name="Collins A."/>
            <person name="Tomlin J."/>
            <person name="Gibbs M."/>
            <person name="Breuker C.J."/>
        </authorList>
    </citation>
    <scope>NUCLEOTIDE SEQUENCE</scope>
    <source>
        <tissue evidence="1">Ovary</tissue>
    </source>
</reference>
<accession>S4P362</accession>
<name>S4P362_9NEOP</name>
<evidence type="ECO:0000313" key="1">
    <source>
        <dbReference type="EMBL" id="JAA82898.1"/>
    </source>
</evidence>
<dbReference type="EMBL" id="GAIX01009662">
    <property type="protein sequence ID" value="JAA82898.1"/>
    <property type="molecule type" value="Transcribed_RNA"/>
</dbReference>
<reference evidence="1" key="1">
    <citation type="journal article" date="2013" name="BMC Genomics">
        <title>Unscrambling butterfly oogenesis.</title>
        <authorList>
            <person name="Carter J.M."/>
            <person name="Baker S.C."/>
            <person name="Pink R."/>
            <person name="Carter D.R."/>
            <person name="Collins A."/>
            <person name="Tomlin J."/>
            <person name="Gibbs M."/>
            <person name="Breuker C.J."/>
        </authorList>
    </citation>
    <scope>NUCLEOTIDE SEQUENCE</scope>
    <source>
        <tissue evidence="1">Ovary</tissue>
    </source>
</reference>
<sequence length="75" mass="8741">MITIRFIVIISDKYQPFCKPIRKIPYKVFHRLYPSSGSYPTLCEIGTMYLRNCFGKFITIHSVPLNNCTIHSLSK</sequence>
<organism evidence="1">
    <name type="scientific">Pararge aegeria</name>
    <name type="common">speckled wood butterfly</name>
    <dbReference type="NCBI Taxonomy" id="116150"/>
    <lineage>
        <taxon>Eukaryota</taxon>
        <taxon>Metazoa</taxon>
        <taxon>Ecdysozoa</taxon>
        <taxon>Arthropoda</taxon>
        <taxon>Hexapoda</taxon>
        <taxon>Insecta</taxon>
        <taxon>Pterygota</taxon>
        <taxon>Neoptera</taxon>
        <taxon>Endopterygota</taxon>
        <taxon>Lepidoptera</taxon>
        <taxon>Glossata</taxon>
        <taxon>Ditrysia</taxon>
        <taxon>Papilionoidea</taxon>
        <taxon>Nymphalidae</taxon>
        <taxon>Satyrinae</taxon>
        <taxon>Satyrini</taxon>
        <taxon>Parargina</taxon>
        <taxon>Pararge</taxon>
    </lineage>
</organism>
<proteinExistence type="predicted"/>
<protein>
    <submittedName>
        <fullName evidence="1">Uncharacterized protein</fullName>
    </submittedName>
</protein>